<dbReference type="InterPro" id="IPR033177">
    <property type="entry name" value="PSD-B"/>
</dbReference>
<dbReference type="PANTHER" id="PTHR10067">
    <property type="entry name" value="PHOSPHATIDYLSERINE DECARBOXYLASE"/>
    <property type="match status" value="1"/>
</dbReference>
<protein>
    <recommendedName>
        <fullName evidence="12">Phosphatidylserine decarboxylase proenzyme</fullName>
        <ecNumber evidence="12">4.1.1.65</ecNumber>
    </recommendedName>
    <component>
        <recommendedName>
            <fullName evidence="12">Phosphatidylserine decarboxylase alpha chain</fullName>
        </recommendedName>
    </component>
    <component>
        <recommendedName>
            <fullName evidence="12">Phosphatidylserine decarboxylase beta chain</fullName>
        </recommendedName>
    </component>
</protein>
<feature type="site" description="Cleavage (non-hydrolytic); by autocatalysis" evidence="12">
    <location>
        <begin position="248"/>
        <end position="249"/>
    </location>
</feature>
<keyword evidence="8 12" id="KW-0594">Phospholipid biosynthesis</keyword>
<evidence type="ECO:0000256" key="12">
    <source>
        <dbReference type="HAMAP-Rule" id="MF_00662"/>
    </source>
</evidence>
<dbReference type="InterPro" id="IPR003817">
    <property type="entry name" value="PS_Dcarbxylase"/>
</dbReference>
<feature type="modified residue" description="Pyruvic acid (Ser); by autocatalysis" evidence="12">
    <location>
        <position position="249"/>
    </location>
</feature>
<comment type="PTM">
    <text evidence="12">Is synthesized initially as an inactive proenzyme. Formation of the active enzyme involves a self-maturation process in which the active site pyruvoyl group is generated from an internal serine residue via an autocatalytic post-translational modification. Two non-identical subunits are generated from the proenzyme in this reaction, and the pyruvate is formed at the N-terminus of the alpha chain, which is derived from the carboxyl end of the proenzyme. The autoendoproteolytic cleavage occurs by a canonical serine protease mechanism, in which the side chain hydroxyl group of the serine supplies its oxygen atom to form the C-terminus of the beta chain, while the remainder of the serine residue undergoes an oxidative deamination to produce ammonia and the pyruvoyl prosthetic group on the alpha chain. During this reaction, the Ser that is part of the protease active site of the proenzyme becomes the pyruvoyl prosthetic group, which constitutes an essential element of the active site of the mature decarboxylase.</text>
</comment>
<keyword evidence="7 12" id="KW-0865">Zymogen</keyword>
<evidence type="ECO:0000256" key="6">
    <source>
        <dbReference type="ARBA" id="ARBA00023136"/>
    </source>
</evidence>
<keyword evidence="5 12" id="KW-0443">Lipid metabolism</keyword>
<sequence precursor="true">MFFFIKRAFKRFITEFFGWLADKKIGFITFLAIKLFIKIYKIDMSESRENNLRLYLTFNDFFARSLKIEEREYILEEQHLLQPVDGRVSQIGLIDDTYMLQAKGHFYNLNSLLTNQKHLINKFCNGKFITIYLSPSNYHRVHMPCDGLLKEMIYVPGEFFSVNAFSVKNISNLFARNERLICIFETHIGLMAQILVGSVIVGSINTVWCGCVNTNRNSGIKRWIYPNINFEGSVFLKKGCEMGLFKLGSTVINLFEPNKLIFNSTLTPGFITQVGELLAEPVYVKNVKIVNKLTES</sequence>
<dbReference type="GO" id="GO:0004609">
    <property type="term" value="F:phosphatidylserine decarboxylase activity"/>
    <property type="evidence" value="ECO:0007669"/>
    <property type="project" value="UniProtKB-UniRule"/>
</dbReference>
<keyword evidence="10 12" id="KW-1208">Phospholipid metabolism</keyword>
<evidence type="ECO:0000256" key="9">
    <source>
        <dbReference type="ARBA" id="ARBA00023239"/>
    </source>
</evidence>
<evidence type="ECO:0000256" key="7">
    <source>
        <dbReference type="ARBA" id="ARBA00023145"/>
    </source>
</evidence>
<keyword evidence="11 12" id="KW-0670">Pyruvate</keyword>
<dbReference type="STRING" id="1715285.SOFFGTOCOR_0215"/>
<evidence type="ECO:0000256" key="1">
    <source>
        <dbReference type="ARBA" id="ARBA00005189"/>
    </source>
</evidence>
<gene>
    <name evidence="12 13" type="primary">psd</name>
    <name evidence="13" type="ORF">SOFFGTOCOR_0215</name>
</gene>
<evidence type="ECO:0000256" key="10">
    <source>
        <dbReference type="ARBA" id="ARBA00023264"/>
    </source>
</evidence>
<dbReference type="AlphaFoldDB" id="A0A0M6W8B0"/>
<feature type="active site" description="Charge relay system; for autoendoproteolytic cleavage activity" evidence="12">
    <location>
        <position position="249"/>
    </location>
</feature>
<keyword evidence="9 12" id="KW-0456">Lyase</keyword>
<feature type="active site" description="Charge relay system; for autoendoproteolytic cleavage activity" evidence="12">
    <location>
        <position position="85"/>
    </location>
</feature>
<comment type="pathway">
    <text evidence="1">Lipid metabolism.</text>
</comment>
<keyword evidence="2 12" id="KW-1003">Cell membrane</keyword>
<feature type="chain" id="PRO_5023401587" description="Phosphatidylserine decarboxylase alpha chain" evidence="12">
    <location>
        <begin position="249"/>
        <end position="296"/>
    </location>
</feature>
<name>A0A0M6W8B0_9GAMM</name>
<dbReference type="PANTHER" id="PTHR10067:SF6">
    <property type="entry name" value="PHOSPHATIDYLSERINE DECARBOXYLASE PROENZYME, MITOCHONDRIAL"/>
    <property type="match status" value="1"/>
</dbReference>
<feature type="active site" description="Charge relay system; for autoendoproteolytic cleavage activity" evidence="12">
    <location>
        <position position="142"/>
    </location>
</feature>
<dbReference type="GO" id="GO:0005886">
    <property type="term" value="C:plasma membrane"/>
    <property type="evidence" value="ECO:0007669"/>
    <property type="project" value="UniProtKB-SubCell"/>
</dbReference>
<keyword evidence="14" id="KW-1185">Reference proteome</keyword>
<comment type="cofactor">
    <cofactor evidence="12">
        <name>pyruvate</name>
        <dbReference type="ChEBI" id="CHEBI:15361"/>
    </cofactor>
    <text evidence="12">Binds 1 pyruvoyl group covalently per subunit.</text>
</comment>
<comment type="pathway">
    <text evidence="12">Phospholipid metabolism; phosphatidylethanolamine biosynthesis; phosphatidylethanolamine from CDP-diacylglycerol: step 2/2.</text>
</comment>
<feature type="chain" id="PRO_5023401588" description="Phosphatidylserine decarboxylase beta chain" evidence="12">
    <location>
        <begin position="1"/>
        <end position="248"/>
    </location>
</feature>
<dbReference type="InterPro" id="IPR033178">
    <property type="entry name" value="PSD_type1_pro"/>
</dbReference>
<evidence type="ECO:0000256" key="8">
    <source>
        <dbReference type="ARBA" id="ARBA00023209"/>
    </source>
</evidence>
<evidence type="ECO:0000256" key="4">
    <source>
        <dbReference type="ARBA" id="ARBA00022793"/>
    </source>
</evidence>
<evidence type="ECO:0000313" key="14">
    <source>
        <dbReference type="Proteomes" id="UP000242301"/>
    </source>
</evidence>
<reference evidence="14" key="1">
    <citation type="submission" date="2015-05" db="EMBL/GenBank/DDBJ databases">
        <authorList>
            <person name="Manzano-Marin A."/>
        </authorList>
    </citation>
    <scope>NUCLEOTIDE SEQUENCE [LARGE SCALE GENOMIC DNA]</scope>
    <source>
        <strain evidence="14">officinalis</strain>
    </source>
</reference>
<evidence type="ECO:0000256" key="11">
    <source>
        <dbReference type="ARBA" id="ARBA00023317"/>
    </source>
</evidence>
<dbReference type="EC" id="4.1.1.65" evidence="12"/>
<comment type="similarity">
    <text evidence="12">Belongs to the phosphatidylserine decarboxylase family. PSD-B subfamily. Prokaryotic type I sub-subfamily.</text>
</comment>
<keyword evidence="4 12" id="KW-0210">Decarboxylase</keyword>
<proteinExistence type="inferred from homology"/>
<feature type="active site" description="Schiff-base intermediate with substrate; via pyruvic acid; for decarboxylase activity" evidence="12">
    <location>
        <position position="249"/>
    </location>
</feature>
<dbReference type="GO" id="GO:0006646">
    <property type="term" value="P:phosphatidylethanolamine biosynthetic process"/>
    <property type="evidence" value="ECO:0007669"/>
    <property type="project" value="UniProtKB-UniRule"/>
</dbReference>
<dbReference type="Pfam" id="PF02666">
    <property type="entry name" value="PS_Dcarbxylase"/>
    <property type="match status" value="1"/>
</dbReference>
<keyword evidence="3 12" id="KW-0444">Lipid biosynthesis</keyword>
<comment type="function">
    <text evidence="12">Catalyzes the formation of phosphatidylethanolamine (PtdEtn) from phosphatidylserine (PtdSer).</text>
</comment>
<dbReference type="EMBL" id="CVRF01000002">
    <property type="protein sequence ID" value="CRK85652.1"/>
    <property type="molecule type" value="Genomic_DNA"/>
</dbReference>
<evidence type="ECO:0000256" key="3">
    <source>
        <dbReference type="ARBA" id="ARBA00022516"/>
    </source>
</evidence>
<keyword evidence="6 12" id="KW-0472">Membrane</keyword>
<evidence type="ECO:0000256" key="5">
    <source>
        <dbReference type="ARBA" id="ARBA00023098"/>
    </source>
</evidence>
<evidence type="ECO:0000313" key="13">
    <source>
        <dbReference type="EMBL" id="CRK85652.1"/>
    </source>
</evidence>
<comment type="catalytic activity">
    <reaction evidence="12">
        <text>a 1,2-diacyl-sn-glycero-3-phospho-L-serine + H(+) = a 1,2-diacyl-sn-glycero-3-phosphoethanolamine + CO2</text>
        <dbReference type="Rhea" id="RHEA:20828"/>
        <dbReference type="ChEBI" id="CHEBI:15378"/>
        <dbReference type="ChEBI" id="CHEBI:16526"/>
        <dbReference type="ChEBI" id="CHEBI:57262"/>
        <dbReference type="ChEBI" id="CHEBI:64612"/>
        <dbReference type="EC" id="4.1.1.65"/>
    </reaction>
</comment>
<accession>A0A0M6W8B0</accession>
<comment type="subcellular location">
    <subcellularLocation>
        <location evidence="12">Cell membrane</location>
        <topology evidence="12">Peripheral membrane protein</topology>
    </subcellularLocation>
</comment>
<dbReference type="HAMAP" id="MF_00662">
    <property type="entry name" value="PS_decarb_PSD_B_type1"/>
    <property type="match status" value="1"/>
</dbReference>
<comment type="subunit">
    <text evidence="12">Heterodimer of a large membrane-associated beta subunit and a small pyruvoyl-containing alpha subunit.</text>
</comment>
<dbReference type="UniPathway" id="UPA00558">
    <property type="reaction ID" value="UER00616"/>
</dbReference>
<dbReference type="NCBIfam" id="TIGR00163">
    <property type="entry name" value="PS_decarb"/>
    <property type="match status" value="1"/>
</dbReference>
<organism evidence="13 14">
    <name type="scientific">Candidatus Providencia siddallii</name>
    <dbReference type="NCBI Taxonomy" id="1715285"/>
    <lineage>
        <taxon>Bacteria</taxon>
        <taxon>Pseudomonadati</taxon>
        <taxon>Pseudomonadota</taxon>
        <taxon>Gammaproteobacteria</taxon>
        <taxon>Enterobacterales</taxon>
        <taxon>Morganellaceae</taxon>
        <taxon>Providencia</taxon>
    </lineage>
</organism>
<evidence type="ECO:0000256" key="2">
    <source>
        <dbReference type="ARBA" id="ARBA00022475"/>
    </source>
</evidence>
<dbReference type="Proteomes" id="UP000242301">
    <property type="component" value="Unassembled WGS sequence"/>
</dbReference>